<keyword evidence="4" id="KW-1185">Reference proteome</keyword>
<dbReference type="GO" id="GO:0003700">
    <property type="term" value="F:DNA-binding transcription factor activity"/>
    <property type="evidence" value="ECO:0007669"/>
    <property type="project" value="TreeGrafter"/>
</dbReference>
<dbReference type="Pfam" id="PF01381">
    <property type="entry name" value="HTH_3"/>
    <property type="match status" value="1"/>
</dbReference>
<name>A0A1Q8Q1W3_9BACI</name>
<comment type="caution">
    <text evidence="3">The sequence shown here is derived from an EMBL/GenBank/DDBJ whole genome shotgun (WGS) entry which is preliminary data.</text>
</comment>
<feature type="domain" description="HTH cro/C1-type" evidence="2">
    <location>
        <begin position="11"/>
        <end position="65"/>
    </location>
</feature>
<dbReference type="InterPro" id="IPR050807">
    <property type="entry name" value="TransReg_Diox_bact_type"/>
</dbReference>
<keyword evidence="1" id="KW-0238">DNA-binding</keyword>
<sequence>MELEKAIPLVLKKYRKAAGLSQEQLALESGLDRTYISFLERGHRKPTIHTLFRLCSALNVQPSVFIQEVEKIIENSSDTSIN</sequence>
<dbReference type="PANTHER" id="PTHR46797">
    <property type="entry name" value="HTH-TYPE TRANSCRIPTIONAL REGULATOR"/>
    <property type="match status" value="1"/>
</dbReference>
<dbReference type="SUPFAM" id="SSF47413">
    <property type="entry name" value="lambda repressor-like DNA-binding domains"/>
    <property type="match status" value="1"/>
</dbReference>
<dbReference type="EMBL" id="MSDU01000054">
    <property type="protein sequence ID" value="OLN21333.1"/>
    <property type="molecule type" value="Genomic_DNA"/>
</dbReference>
<dbReference type="STRING" id="1714264.BTO30_15595"/>
<dbReference type="PROSITE" id="PS50943">
    <property type="entry name" value="HTH_CROC1"/>
    <property type="match status" value="1"/>
</dbReference>
<reference evidence="3 4" key="1">
    <citation type="submission" date="2016-12" db="EMBL/GenBank/DDBJ databases">
        <title>Domibacillus antri genome sequencing.</title>
        <authorList>
            <person name="Verma A."/>
            <person name="Krishnamurthi S."/>
        </authorList>
    </citation>
    <scope>NUCLEOTIDE SEQUENCE [LARGE SCALE GENOMIC DNA]</scope>
    <source>
        <strain evidence="3 4">XD80</strain>
    </source>
</reference>
<dbReference type="InterPro" id="IPR010982">
    <property type="entry name" value="Lambda_DNA-bd_dom_sf"/>
</dbReference>
<evidence type="ECO:0000256" key="1">
    <source>
        <dbReference type="ARBA" id="ARBA00023125"/>
    </source>
</evidence>
<dbReference type="OrthoDB" id="5461347at2"/>
<dbReference type="Gene3D" id="1.10.260.40">
    <property type="entry name" value="lambda repressor-like DNA-binding domains"/>
    <property type="match status" value="1"/>
</dbReference>
<evidence type="ECO:0000313" key="3">
    <source>
        <dbReference type="EMBL" id="OLN21333.1"/>
    </source>
</evidence>
<dbReference type="PANTHER" id="PTHR46797:SF1">
    <property type="entry name" value="METHYLPHOSPHONATE SYNTHASE"/>
    <property type="match status" value="1"/>
</dbReference>
<dbReference type="GO" id="GO:0005829">
    <property type="term" value="C:cytosol"/>
    <property type="evidence" value="ECO:0007669"/>
    <property type="project" value="TreeGrafter"/>
</dbReference>
<dbReference type="AlphaFoldDB" id="A0A1Q8Q1W3"/>
<dbReference type="GO" id="GO:0003677">
    <property type="term" value="F:DNA binding"/>
    <property type="evidence" value="ECO:0007669"/>
    <property type="project" value="UniProtKB-KW"/>
</dbReference>
<evidence type="ECO:0000313" key="4">
    <source>
        <dbReference type="Proteomes" id="UP000185568"/>
    </source>
</evidence>
<protein>
    <submittedName>
        <fullName evidence="3">Transcriptional regulator</fullName>
    </submittedName>
</protein>
<organism evidence="3 4">
    <name type="scientific">Domibacillus antri</name>
    <dbReference type="NCBI Taxonomy" id="1714264"/>
    <lineage>
        <taxon>Bacteria</taxon>
        <taxon>Bacillati</taxon>
        <taxon>Bacillota</taxon>
        <taxon>Bacilli</taxon>
        <taxon>Bacillales</taxon>
        <taxon>Bacillaceae</taxon>
        <taxon>Domibacillus</taxon>
    </lineage>
</organism>
<proteinExistence type="predicted"/>
<gene>
    <name evidence="3" type="ORF">BTO30_15595</name>
</gene>
<dbReference type="SMART" id="SM00530">
    <property type="entry name" value="HTH_XRE"/>
    <property type="match status" value="1"/>
</dbReference>
<evidence type="ECO:0000259" key="2">
    <source>
        <dbReference type="PROSITE" id="PS50943"/>
    </source>
</evidence>
<accession>A0A1Q8Q1W3</accession>
<dbReference type="CDD" id="cd00093">
    <property type="entry name" value="HTH_XRE"/>
    <property type="match status" value="1"/>
</dbReference>
<dbReference type="RefSeq" id="WP_075399620.1">
    <property type="nucleotide sequence ID" value="NZ_MSDU01000054.1"/>
</dbReference>
<dbReference type="InterPro" id="IPR001387">
    <property type="entry name" value="Cro/C1-type_HTH"/>
</dbReference>
<dbReference type="Proteomes" id="UP000185568">
    <property type="component" value="Unassembled WGS sequence"/>
</dbReference>